<evidence type="ECO:0000313" key="2">
    <source>
        <dbReference type="EMBL" id="MFC3711341.1"/>
    </source>
</evidence>
<dbReference type="PANTHER" id="PTHR12526">
    <property type="entry name" value="GLYCOSYLTRANSFERASE"/>
    <property type="match status" value="1"/>
</dbReference>
<dbReference type="InterPro" id="IPR008928">
    <property type="entry name" value="6-hairpin_glycosidase_sf"/>
</dbReference>
<dbReference type="SUPFAM" id="SSF53756">
    <property type="entry name" value="UDP-Glycosyltransferase/glycogen phosphorylase"/>
    <property type="match status" value="1"/>
</dbReference>
<accession>A0ABV7X690</accession>
<dbReference type="Proteomes" id="UP001595615">
    <property type="component" value="Unassembled WGS sequence"/>
</dbReference>
<reference evidence="3" key="1">
    <citation type="journal article" date="2019" name="Int. J. Syst. Evol. Microbiol.">
        <title>The Global Catalogue of Microorganisms (GCM) 10K type strain sequencing project: providing services to taxonomists for standard genome sequencing and annotation.</title>
        <authorList>
            <consortium name="The Broad Institute Genomics Platform"/>
            <consortium name="The Broad Institute Genome Sequencing Center for Infectious Disease"/>
            <person name="Wu L."/>
            <person name="Ma J."/>
        </authorList>
    </citation>
    <scope>NUCLEOTIDE SEQUENCE [LARGE SCALE GENOMIC DNA]</scope>
    <source>
        <strain evidence="3">KCTC 42644</strain>
    </source>
</reference>
<gene>
    <name evidence="2" type="ORF">ACFOMD_02085</name>
</gene>
<feature type="domain" description="Glycosyltransferase subfamily 4-like N-terminal" evidence="1">
    <location>
        <begin position="90"/>
        <end position="186"/>
    </location>
</feature>
<protein>
    <submittedName>
        <fullName evidence="2">Glycosyltransferase</fullName>
        <ecNumber evidence="2">2.4.-.-</ecNumber>
    </submittedName>
</protein>
<proteinExistence type="predicted"/>
<dbReference type="Pfam" id="PF13692">
    <property type="entry name" value="Glyco_trans_1_4"/>
    <property type="match status" value="1"/>
</dbReference>
<dbReference type="EMBL" id="JBHRXV010000001">
    <property type="protein sequence ID" value="MFC3711341.1"/>
    <property type="molecule type" value="Genomic_DNA"/>
</dbReference>
<dbReference type="PANTHER" id="PTHR12526:SF572">
    <property type="entry name" value="BLL5144 PROTEIN"/>
    <property type="match status" value="1"/>
</dbReference>
<dbReference type="InterPro" id="IPR028098">
    <property type="entry name" value="Glyco_trans_4-like_N"/>
</dbReference>
<keyword evidence="2" id="KW-0808">Transferase</keyword>
<keyword evidence="2" id="KW-0328">Glycosyltransferase</keyword>
<name>A0ABV7X690_9SPHN</name>
<dbReference type="EC" id="2.4.-.-" evidence="2"/>
<comment type="caution">
    <text evidence="2">The sequence shown here is derived from an EMBL/GenBank/DDBJ whole genome shotgun (WGS) entry which is preliminary data.</text>
</comment>
<evidence type="ECO:0000313" key="3">
    <source>
        <dbReference type="Proteomes" id="UP001595615"/>
    </source>
</evidence>
<dbReference type="GO" id="GO:0016757">
    <property type="term" value="F:glycosyltransferase activity"/>
    <property type="evidence" value="ECO:0007669"/>
    <property type="project" value="UniProtKB-KW"/>
</dbReference>
<dbReference type="Pfam" id="PF13439">
    <property type="entry name" value="Glyco_transf_4"/>
    <property type="match status" value="1"/>
</dbReference>
<sequence>MPPMTSRPDIVPLAGIARSLSHIAVIGNALPRRCGLATFTQDTVSALRGRFPDLTVDHYAMDDGTDVSYPSEVKLIEAAEPLAYREAAGLIEASAAEAIWLQHEFGIFGGDAGAHILTLIERTTLPLIATLHTVLDKPSASERQVMERLIDRASHLIVMAESARAILRDTYGVPAAKISVIPHGVPDRAYVEPDSAKGRFGLEGRKVVMTFGLLGPDKGIRHMIEAMPAIVAAEPRATYVVIGATHPNLVRQEGEAHRNSLKVLAMDLGVADHVRFVDTFLDYDDLLDWLEAADVYVTPYLNLAQITSGTLSYAVALGKPVVSTPYRHAAEILADDRGVLVPPQDAGALAEAVGGLLSDDMARAAMAAGAYELGRDMLWPRAAARAVALAEKAIAAVAPVIPAADTGRALAPDLTAVRRMSDSTGIFQHGIYSIPDRHHGYCVDDNARALILLCRAGDAAAGEDFDRLATVYAAFVQHAWNPDASLFRNFMGFDRQWCETEGSEDSNGRTLWALGTAAAQGRDRAMRDWAIHLYDHTAYIAGQLGSPRARAFAALGAAEVLAAHPGHAKARATLAETGDLLHRLLVAARRPDWSWFEAVLAYDNARLPEALIRAGHLLGREDFLTCGLETLDWIREVQTNKDGDFRPVGSDSFGREYAAPLPFDQQPLEAQAQIDACVAAHAATGDKRWLAAARQAYGWFVGENDLGLALADRITGGCHDGLMPHGLNRNQGAESILALQLANVTISALPFATARGRTARDAA</sequence>
<dbReference type="Gene3D" id="3.40.50.2000">
    <property type="entry name" value="Glycogen Phosphorylase B"/>
    <property type="match status" value="2"/>
</dbReference>
<keyword evidence="3" id="KW-1185">Reference proteome</keyword>
<dbReference type="SUPFAM" id="SSF48208">
    <property type="entry name" value="Six-hairpin glycosidases"/>
    <property type="match status" value="1"/>
</dbReference>
<organism evidence="2 3">
    <name type="scientific">Sphingoaurantiacus capsulatus</name>
    <dbReference type="NCBI Taxonomy" id="1771310"/>
    <lineage>
        <taxon>Bacteria</taxon>
        <taxon>Pseudomonadati</taxon>
        <taxon>Pseudomonadota</taxon>
        <taxon>Alphaproteobacteria</taxon>
        <taxon>Sphingomonadales</taxon>
        <taxon>Sphingosinicellaceae</taxon>
        <taxon>Sphingoaurantiacus</taxon>
    </lineage>
</organism>
<evidence type="ECO:0000259" key="1">
    <source>
        <dbReference type="Pfam" id="PF13439"/>
    </source>
</evidence>
<dbReference type="CDD" id="cd03822">
    <property type="entry name" value="GT4_mannosyltransferase-like"/>
    <property type="match status" value="1"/>
</dbReference>